<comment type="caution">
    <text evidence="3">The sequence shown here is derived from an EMBL/GenBank/DDBJ whole genome shotgun (WGS) entry which is preliminary data.</text>
</comment>
<feature type="chain" id="PRO_5030871613" description="Seryl-tRNA synthetase" evidence="2">
    <location>
        <begin position="25"/>
        <end position="111"/>
    </location>
</feature>
<proteinExistence type="predicted"/>
<keyword evidence="1" id="KW-0472">Membrane</keyword>
<keyword evidence="2" id="KW-0732">Signal</keyword>
<dbReference type="RefSeq" id="WP_171221623.1">
    <property type="nucleotide sequence ID" value="NZ_CP121446.1"/>
</dbReference>
<feature type="signal peptide" evidence="2">
    <location>
        <begin position="1"/>
        <end position="24"/>
    </location>
</feature>
<dbReference type="AlphaFoldDB" id="A0A7Y3R7L2"/>
<keyword evidence="1" id="KW-1133">Transmembrane helix</keyword>
<dbReference type="Proteomes" id="UP000536509">
    <property type="component" value="Unassembled WGS sequence"/>
</dbReference>
<protein>
    <recommendedName>
        <fullName evidence="5">Seryl-tRNA synthetase</fullName>
    </recommendedName>
</protein>
<accession>A0A7Y3R7L2</accession>
<keyword evidence="4" id="KW-1185">Reference proteome</keyword>
<name>A0A7Y3R7L2_9FLAO</name>
<evidence type="ECO:0000256" key="2">
    <source>
        <dbReference type="SAM" id="SignalP"/>
    </source>
</evidence>
<organism evidence="3 4">
    <name type="scientific">Flavobacterium rivulicola</name>
    <dbReference type="NCBI Taxonomy" id="2732161"/>
    <lineage>
        <taxon>Bacteria</taxon>
        <taxon>Pseudomonadati</taxon>
        <taxon>Bacteroidota</taxon>
        <taxon>Flavobacteriia</taxon>
        <taxon>Flavobacteriales</taxon>
        <taxon>Flavobacteriaceae</taxon>
        <taxon>Flavobacterium</taxon>
    </lineage>
</organism>
<keyword evidence="1" id="KW-0812">Transmembrane</keyword>
<sequence length="111" mass="12117">MKTITKFRMALLLCALAITAPVLSNTTEPTNTITATNSPANDAEAKAKAELLIRRLEEIKAMDKSNLTRVEKRALRKEVKEIKSTLKASGQGVYLSVGAIIIIILLLILLL</sequence>
<evidence type="ECO:0008006" key="5">
    <source>
        <dbReference type="Google" id="ProtNLM"/>
    </source>
</evidence>
<gene>
    <name evidence="3" type="ORF">HKT18_04180</name>
</gene>
<reference evidence="3 4" key="1">
    <citation type="submission" date="2020-05" db="EMBL/GenBank/DDBJ databases">
        <title>Draft genome of Flavobacterium sp. IMCC34852.</title>
        <authorList>
            <person name="Song J."/>
            <person name="Cho J.-C."/>
        </authorList>
    </citation>
    <scope>NUCLEOTIDE SEQUENCE [LARGE SCALE GENOMIC DNA]</scope>
    <source>
        <strain evidence="3 4">IMCC34852</strain>
    </source>
</reference>
<evidence type="ECO:0000313" key="3">
    <source>
        <dbReference type="EMBL" id="NNT71409.1"/>
    </source>
</evidence>
<evidence type="ECO:0000256" key="1">
    <source>
        <dbReference type="SAM" id="Phobius"/>
    </source>
</evidence>
<dbReference type="EMBL" id="JABEVX010000002">
    <property type="protein sequence ID" value="NNT71409.1"/>
    <property type="molecule type" value="Genomic_DNA"/>
</dbReference>
<feature type="transmembrane region" description="Helical" evidence="1">
    <location>
        <begin position="93"/>
        <end position="110"/>
    </location>
</feature>
<evidence type="ECO:0000313" key="4">
    <source>
        <dbReference type="Proteomes" id="UP000536509"/>
    </source>
</evidence>